<dbReference type="InterPro" id="IPR052603">
    <property type="entry name" value="EFCB6"/>
</dbReference>
<dbReference type="Proteomes" id="UP000095280">
    <property type="component" value="Unplaced"/>
</dbReference>
<accession>A0A1I8HJU6</accession>
<dbReference type="InterPro" id="IPR011992">
    <property type="entry name" value="EF-hand-dom_pair"/>
</dbReference>
<proteinExistence type="predicted"/>
<feature type="compositionally biased region" description="Low complexity" evidence="1">
    <location>
        <begin position="79"/>
        <end position="95"/>
    </location>
</feature>
<feature type="region of interest" description="Disordered" evidence="1">
    <location>
        <begin position="45"/>
        <end position="105"/>
    </location>
</feature>
<evidence type="ECO:0000313" key="2">
    <source>
        <dbReference type="Proteomes" id="UP000095280"/>
    </source>
</evidence>
<name>A0A1I8HJU6_9PLAT</name>
<dbReference type="WBParaSite" id="maker-uti_cns_0006590-snap-gene-0.5-mRNA-1">
    <property type="protein sequence ID" value="maker-uti_cns_0006590-snap-gene-0.5-mRNA-1"/>
    <property type="gene ID" value="maker-uti_cns_0006590-snap-gene-0.5"/>
</dbReference>
<sequence>VWLAEASENCCEMSNQTAAVQRRGGSSRLPPVIEHPMAKMADRLQTPLDVRGDGRSGTAGDVMEGGRPLASEQPPVQPASAASSRRGRRSQVAASNGGGGGLRHQTIPEGVEVDAAEAALDRARQSLDADASPAAAAGDRALLKSSNSSRLSEAQSARLELDEIEAIIKEKVRNNYYEMRKRFTANDPEQKGNVTRDALLRILVSAVGRPVSLRQLAQLFERVGIRRDAQLINFSEFYSALRDQEPGEYPNWMDPIQRQRLERNRLSAEQVHANLSERMRQR</sequence>
<evidence type="ECO:0000313" key="3">
    <source>
        <dbReference type="WBParaSite" id="maker-uti_cns_0006590-snap-gene-0.5-mRNA-1"/>
    </source>
</evidence>
<keyword evidence="2" id="KW-1185">Reference proteome</keyword>
<dbReference type="PANTHER" id="PTHR20875">
    <property type="entry name" value="EF-HAND CALCIUM-BINDING DOMAIN-CONTAINING PROTEIN 6-RELATED"/>
    <property type="match status" value="1"/>
</dbReference>
<dbReference type="Gene3D" id="1.10.238.10">
    <property type="entry name" value="EF-hand"/>
    <property type="match status" value="1"/>
</dbReference>
<evidence type="ECO:0000313" key="4">
    <source>
        <dbReference type="WBParaSite" id="maker-uti_cns_0010594-snap-gene-0.5-mRNA-1"/>
    </source>
</evidence>
<evidence type="ECO:0000256" key="1">
    <source>
        <dbReference type="SAM" id="MobiDB-lite"/>
    </source>
</evidence>
<organism evidence="2 3">
    <name type="scientific">Macrostomum lignano</name>
    <dbReference type="NCBI Taxonomy" id="282301"/>
    <lineage>
        <taxon>Eukaryota</taxon>
        <taxon>Metazoa</taxon>
        <taxon>Spiralia</taxon>
        <taxon>Lophotrochozoa</taxon>
        <taxon>Platyhelminthes</taxon>
        <taxon>Rhabditophora</taxon>
        <taxon>Macrostomorpha</taxon>
        <taxon>Macrostomida</taxon>
        <taxon>Macrostomidae</taxon>
        <taxon>Macrostomum</taxon>
    </lineage>
</organism>
<dbReference type="AlphaFoldDB" id="A0A1I8HJU6"/>
<reference evidence="3 4" key="1">
    <citation type="submission" date="2016-11" db="UniProtKB">
        <authorList>
            <consortium name="WormBaseParasite"/>
        </authorList>
    </citation>
    <scope>IDENTIFICATION</scope>
</reference>
<dbReference type="PANTHER" id="PTHR20875:SF5">
    <property type="entry name" value="EF-HAND DOMAIN-CONTAINING PROTEIN"/>
    <property type="match status" value="1"/>
</dbReference>
<dbReference type="SUPFAM" id="SSF47473">
    <property type="entry name" value="EF-hand"/>
    <property type="match status" value="1"/>
</dbReference>
<dbReference type="WBParaSite" id="maker-uti_cns_0010594-snap-gene-0.5-mRNA-1">
    <property type="protein sequence ID" value="maker-uti_cns_0010594-snap-gene-0.5-mRNA-1"/>
    <property type="gene ID" value="maker-uti_cns_0010594-snap-gene-0.5"/>
</dbReference>
<protein>
    <submittedName>
        <fullName evidence="3 4">EF-hand domain-containing protein</fullName>
    </submittedName>
</protein>